<name>A0A645F8U6_9ZZZZ</name>
<organism evidence="1">
    <name type="scientific">bioreactor metagenome</name>
    <dbReference type="NCBI Taxonomy" id="1076179"/>
    <lineage>
        <taxon>unclassified sequences</taxon>
        <taxon>metagenomes</taxon>
        <taxon>ecological metagenomes</taxon>
    </lineage>
</organism>
<comment type="caution">
    <text evidence="1">The sequence shown here is derived from an EMBL/GenBank/DDBJ whole genome shotgun (WGS) entry which is preliminary data.</text>
</comment>
<proteinExistence type="predicted"/>
<dbReference type="EMBL" id="VSSQ01056988">
    <property type="protein sequence ID" value="MPN10805.1"/>
    <property type="molecule type" value="Genomic_DNA"/>
</dbReference>
<evidence type="ECO:0000313" key="1">
    <source>
        <dbReference type="EMBL" id="MPN10805.1"/>
    </source>
</evidence>
<dbReference type="AlphaFoldDB" id="A0A645F8U6"/>
<accession>A0A645F8U6</accession>
<reference evidence="1" key="1">
    <citation type="submission" date="2019-08" db="EMBL/GenBank/DDBJ databases">
        <authorList>
            <person name="Kucharzyk K."/>
            <person name="Murdoch R.W."/>
            <person name="Higgins S."/>
            <person name="Loffler F."/>
        </authorList>
    </citation>
    <scope>NUCLEOTIDE SEQUENCE</scope>
</reference>
<protein>
    <submittedName>
        <fullName evidence="1">Uncharacterized protein</fullName>
    </submittedName>
</protein>
<gene>
    <name evidence="1" type="ORF">SDC9_158102</name>
</gene>
<sequence>MSPFQQLFGGDHPARVVVHDHLRQRIEGVRRTETDCRKQCKQLFDVIGKRIFHFDQDPVGGPGDFADGVVPLRVGHVQRDPAAAFAAGGFDSVHVAGPQVVALPGRTHAGRKKRDIVCADRPRRRHRIAFRAPPATAGTVADPPDHLQRPLPDSRVNVFRVVQDPAHGADRYARQPGDVPYRIFRHAQFPSMFINICSSFIGINYT</sequence>